<accession>A0A016VZL8</accession>
<evidence type="ECO:0000313" key="2">
    <source>
        <dbReference type="Proteomes" id="UP000024635"/>
    </source>
</evidence>
<name>A0A016VZL8_9BILA</name>
<gene>
    <name evidence="1" type="primary">Acey_s0003.g1592</name>
    <name evidence="1" type="ORF">Y032_0003g1592</name>
</gene>
<proteinExistence type="predicted"/>
<dbReference type="EMBL" id="JARK01001339">
    <property type="protein sequence ID" value="EYC32462.1"/>
    <property type="molecule type" value="Genomic_DNA"/>
</dbReference>
<evidence type="ECO:0000313" key="1">
    <source>
        <dbReference type="EMBL" id="EYC32462.1"/>
    </source>
</evidence>
<comment type="caution">
    <text evidence="1">The sequence shown here is derived from an EMBL/GenBank/DDBJ whole genome shotgun (WGS) entry which is preliminary data.</text>
</comment>
<keyword evidence="2" id="KW-1185">Reference proteome</keyword>
<organism evidence="1 2">
    <name type="scientific">Ancylostoma ceylanicum</name>
    <dbReference type="NCBI Taxonomy" id="53326"/>
    <lineage>
        <taxon>Eukaryota</taxon>
        <taxon>Metazoa</taxon>
        <taxon>Ecdysozoa</taxon>
        <taxon>Nematoda</taxon>
        <taxon>Chromadorea</taxon>
        <taxon>Rhabditida</taxon>
        <taxon>Rhabditina</taxon>
        <taxon>Rhabditomorpha</taxon>
        <taxon>Strongyloidea</taxon>
        <taxon>Ancylostomatidae</taxon>
        <taxon>Ancylostomatinae</taxon>
        <taxon>Ancylostoma</taxon>
    </lineage>
</organism>
<sequence>MVVHIPSRMSTATKYPSLWASMAVIRLRPRKARGTSVPLKMDSPPQWRIWGLAKTCLLRLRNTLNTNMTTISGEGIDLLILSIFFFQFSIGDGQGHVYWCSPMS</sequence>
<dbReference type="Proteomes" id="UP000024635">
    <property type="component" value="Unassembled WGS sequence"/>
</dbReference>
<protein>
    <submittedName>
        <fullName evidence="1">Uncharacterized protein</fullName>
    </submittedName>
</protein>
<reference evidence="2" key="1">
    <citation type="journal article" date="2015" name="Nat. Genet.">
        <title>The genome and transcriptome of the zoonotic hookworm Ancylostoma ceylanicum identify infection-specific gene families.</title>
        <authorList>
            <person name="Schwarz E.M."/>
            <person name="Hu Y."/>
            <person name="Antoshechkin I."/>
            <person name="Miller M.M."/>
            <person name="Sternberg P.W."/>
            <person name="Aroian R.V."/>
        </authorList>
    </citation>
    <scope>NUCLEOTIDE SEQUENCE</scope>
    <source>
        <strain evidence="2">HY135</strain>
    </source>
</reference>
<dbReference type="AlphaFoldDB" id="A0A016VZL8"/>